<feature type="region of interest" description="Disordered" evidence="1">
    <location>
        <begin position="129"/>
        <end position="150"/>
    </location>
</feature>
<dbReference type="EMBL" id="JAVREV010000013">
    <property type="protein sequence ID" value="MDT0445322.1"/>
    <property type="molecule type" value="Genomic_DNA"/>
</dbReference>
<proteinExistence type="predicted"/>
<accession>A0ABU2S8M4</accession>
<feature type="region of interest" description="Disordered" evidence="1">
    <location>
        <begin position="51"/>
        <end position="73"/>
    </location>
</feature>
<gene>
    <name evidence="2" type="ORF">RM779_22355</name>
</gene>
<dbReference type="RefSeq" id="WP_311619539.1">
    <property type="nucleotide sequence ID" value="NZ_JAVREV010000013.1"/>
</dbReference>
<keyword evidence="3" id="KW-1185">Reference proteome</keyword>
<comment type="caution">
    <text evidence="2">The sequence shown here is derived from an EMBL/GenBank/DDBJ whole genome shotgun (WGS) entry which is preliminary data.</text>
</comment>
<dbReference type="Proteomes" id="UP001183615">
    <property type="component" value="Unassembled WGS sequence"/>
</dbReference>
<evidence type="ECO:0000256" key="1">
    <source>
        <dbReference type="SAM" id="MobiDB-lite"/>
    </source>
</evidence>
<organism evidence="2 3">
    <name type="scientific">Streptomyces johnsoniae</name>
    <dbReference type="NCBI Taxonomy" id="3075532"/>
    <lineage>
        <taxon>Bacteria</taxon>
        <taxon>Bacillati</taxon>
        <taxon>Actinomycetota</taxon>
        <taxon>Actinomycetes</taxon>
        <taxon>Kitasatosporales</taxon>
        <taxon>Streptomycetaceae</taxon>
        <taxon>Streptomyces</taxon>
    </lineage>
</organism>
<name>A0ABU2S8M4_9ACTN</name>
<sequence length="150" mass="16097">MTALAAAGGTAVVQAAGTDTWTTVRARLALWFGQGDEGREREARERLDQTGAALTGAESNGAAGAEAERLRSRREGVWRARIEDLLETLTDAHERHARATRLLDVLPEAQRDAHAERLRALVPNVSAPGGNAVDGDMTIRSTGPPPWRPV</sequence>
<protein>
    <submittedName>
        <fullName evidence="2">Uncharacterized protein</fullName>
    </submittedName>
</protein>
<evidence type="ECO:0000313" key="2">
    <source>
        <dbReference type="EMBL" id="MDT0445322.1"/>
    </source>
</evidence>
<reference evidence="3" key="1">
    <citation type="submission" date="2023-07" db="EMBL/GenBank/DDBJ databases">
        <title>30 novel species of actinomycetes from the DSMZ collection.</title>
        <authorList>
            <person name="Nouioui I."/>
        </authorList>
    </citation>
    <scope>NUCLEOTIDE SEQUENCE [LARGE SCALE GENOMIC DNA]</scope>
    <source>
        <strain evidence="3">DSM 41886</strain>
    </source>
</reference>
<evidence type="ECO:0000313" key="3">
    <source>
        <dbReference type="Proteomes" id="UP001183615"/>
    </source>
</evidence>
<feature type="compositionally biased region" description="Low complexity" evidence="1">
    <location>
        <begin position="56"/>
        <end position="65"/>
    </location>
</feature>